<feature type="region of interest" description="Disordered" evidence="10">
    <location>
        <begin position="316"/>
        <end position="343"/>
    </location>
</feature>
<feature type="region of interest" description="Disordered" evidence="10">
    <location>
        <begin position="656"/>
        <end position="715"/>
    </location>
</feature>
<evidence type="ECO:0000259" key="11">
    <source>
        <dbReference type="PROSITE" id="PS50011"/>
    </source>
</evidence>
<dbReference type="SUPFAM" id="SSF56112">
    <property type="entry name" value="Protein kinase-like (PK-like)"/>
    <property type="match status" value="1"/>
</dbReference>
<keyword evidence="4 9" id="KW-0547">Nucleotide-binding</keyword>
<feature type="compositionally biased region" description="Low complexity" evidence="10">
    <location>
        <begin position="221"/>
        <end position="239"/>
    </location>
</feature>
<dbReference type="EMBL" id="BSXU01000258">
    <property type="protein sequence ID" value="GMG20005.1"/>
    <property type="molecule type" value="Genomic_DNA"/>
</dbReference>
<keyword evidence="6 9" id="KW-0067">ATP-binding</keyword>
<dbReference type="GO" id="GO:0004674">
    <property type="term" value="F:protein serine/threonine kinase activity"/>
    <property type="evidence" value="ECO:0007669"/>
    <property type="project" value="UniProtKB-KW"/>
</dbReference>
<keyword evidence="3" id="KW-0808">Transferase</keyword>
<dbReference type="Pfam" id="PF00069">
    <property type="entry name" value="Pkinase"/>
    <property type="match status" value="1"/>
</dbReference>
<evidence type="ECO:0000256" key="9">
    <source>
        <dbReference type="PROSITE-ProRule" id="PRU10141"/>
    </source>
</evidence>
<dbReference type="GO" id="GO:0005829">
    <property type="term" value="C:cytosol"/>
    <property type="evidence" value="ECO:0007669"/>
    <property type="project" value="TreeGrafter"/>
</dbReference>
<dbReference type="PROSITE" id="PS00107">
    <property type="entry name" value="PROTEIN_KINASE_ATP"/>
    <property type="match status" value="1"/>
</dbReference>
<evidence type="ECO:0000256" key="2">
    <source>
        <dbReference type="ARBA" id="ARBA00022527"/>
    </source>
</evidence>
<feature type="compositionally biased region" description="Low complexity" evidence="10">
    <location>
        <begin position="666"/>
        <end position="700"/>
    </location>
</feature>
<comment type="caution">
    <text evidence="12">The sequence shown here is derived from an EMBL/GenBank/DDBJ whole genome shotgun (WGS) entry which is preliminary data.</text>
</comment>
<gene>
    <name evidence="12" type="ORF">Amon01_000090400</name>
</gene>
<feature type="region of interest" description="Disordered" evidence="10">
    <location>
        <begin position="187"/>
        <end position="239"/>
    </location>
</feature>
<feature type="region of interest" description="Disordered" evidence="10">
    <location>
        <begin position="96"/>
        <end position="116"/>
    </location>
</feature>
<evidence type="ECO:0000256" key="1">
    <source>
        <dbReference type="ARBA" id="ARBA00012513"/>
    </source>
</evidence>
<evidence type="ECO:0000256" key="6">
    <source>
        <dbReference type="ARBA" id="ARBA00022840"/>
    </source>
</evidence>
<dbReference type="InterPro" id="IPR008271">
    <property type="entry name" value="Ser/Thr_kinase_AS"/>
</dbReference>
<dbReference type="Gene3D" id="3.30.200.20">
    <property type="entry name" value="Phosphorylase Kinase, domain 1"/>
    <property type="match status" value="1"/>
</dbReference>
<dbReference type="EC" id="2.7.11.1" evidence="1"/>
<feature type="binding site" evidence="9">
    <location>
        <position position="429"/>
    </location>
    <ligand>
        <name>ATP</name>
        <dbReference type="ChEBI" id="CHEBI:30616"/>
    </ligand>
</feature>
<protein>
    <recommendedName>
        <fullName evidence="1">non-specific serine/threonine protein kinase</fullName>
        <ecNumber evidence="1">2.7.11.1</ecNumber>
    </recommendedName>
</protein>
<dbReference type="GO" id="GO:0005524">
    <property type="term" value="F:ATP binding"/>
    <property type="evidence" value="ECO:0007669"/>
    <property type="project" value="UniProtKB-UniRule"/>
</dbReference>
<dbReference type="SMART" id="SM00220">
    <property type="entry name" value="S_TKc"/>
    <property type="match status" value="1"/>
</dbReference>
<feature type="compositionally biased region" description="Polar residues" evidence="10">
    <location>
        <begin position="701"/>
        <end position="715"/>
    </location>
</feature>
<dbReference type="InterPro" id="IPR017441">
    <property type="entry name" value="Protein_kinase_ATP_BS"/>
</dbReference>
<sequence>MRFTPTRTPSTPTLGSYVNLSNAIPYSAPGGRASMSNNGNGITLSTSSNSNYNMPNLANGQIITGTHISSPAISSPTQLEPRFIISKQKLEARNIGGGSSSFTNKSSTSLSNFFSKSRRGTTASQYQYDGYAIGSNYQPSSPVTNTIADNGMASHSPSSQSSMESSSSTTRHSSMADLRRFFRRSVSISNNGNGNGSTTPSSSVPRVSKLSAGLSAQRQQSTSAMSMSTINSTNSTSTNNLSGSINANGNNWNFSGNGNGNGNGNNIGNIGIPAPPAAATINSYSASGNSSFPNTTFTITEFPSYTSNSNSALGQIDEFSTSPLNNPHSSHLNGGSMHSHHNSINSKRMVSTSLHTGSGSMANSPKLSSSATSLNSSTSYVPISVGGNTTPQIPFSKRYHKFGDNLGAGAGGLVKLVKRVADSKVFAVKEFRSKYQHESKRDYTKKITSEYCIGSTLKHPNIVETIEISYENERIVQVMEYCDYDLFAIVMSNKMSDDEINCCFKQILNGLRYIHSIGLSHRDLKLDNCVVTKDGIVKLIDFGSSVVFQYPFSNTLIEAQGIVGSDPYLAPEVCVFNKYDPRPVDIWSAAIMYCCMTLKKFPWKVPKLSDPSFKMFASREPGVTFGDLLRRLPDPPSYTDLAGVNAEDALVIEAQSPDLHNHHLPSTTTTTATTTTTSSDSNSNSNTTTNSSSTSNSNSNGATADQSYDPSKHTSNLMGEERLLSALPQESRNLIGQMTKLAPACRISIDDCFMDPWFSSVEMCTLDSNGVLCGSEGHVHTQVDQSVAHIAMLEKNKKKNGRK</sequence>
<dbReference type="InterPro" id="IPR011009">
    <property type="entry name" value="Kinase-like_dom_sf"/>
</dbReference>
<feature type="compositionally biased region" description="Low complexity" evidence="10">
    <location>
        <begin position="100"/>
        <end position="115"/>
    </location>
</feature>
<dbReference type="InterPro" id="IPR000719">
    <property type="entry name" value="Prot_kinase_dom"/>
</dbReference>
<feature type="compositionally biased region" description="Polar residues" evidence="10">
    <location>
        <begin position="138"/>
        <end position="148"/>
    </location>
</feature>
<keyword evidence="13" id="KW-1185">Reference proteome</keyword>
<feature type="compositionally biased region" description="Low complexity" evidence="10">
    <location>
        <begin position="154"/>
        <end position="175"/>
    </location>
</feature>
<comment type="catalytic activity">
    <reaction evidence="8">
        <text>L-seryl-[protein] + ATP = O-phospho-L-seryl-[protein] + ADP + H(+)</text>
        <dbReference type="Rhea" id="RHEA:17989"/>
        <dbReference type="Rhea" id="RHEA-COMP:9863"/>
        <dbReference type="Rhea" id="RHEA-COMP:11604"/>
        <dbReference type="ChEBI" id="CHEBI:15378"/>
        <dbReference type="ChEBI" id="CHEBI:29999"/>
        <dbReference type="ChEBI" id="CHEBI:30616"/>
        <dbReference type="ChEBI" id="CHEBI:83421"/>
        <dbReference type="ChEBI" id="CHEBI:456216"/>
        <dbReference type="EC" id="2.7.11.1"/>
    </reaction>
</comment>
<comment type="catalytic activity">
    <reaction evidence="7">
        <text>L-threonyl-[protein] + ATP = O-phospho-L-threonyl-[protein] + ADP + H(+)</text>
        <dbReference type="Rhea" id="RHEA:46608"/>
        <dbReference type="Rhea" id="RHEA-COMP:11060"/>
        <dbReference type="Rhea" id="RHEA-COMP:11605"/>
        <dbReference type="ChEBI" id="CHEBI:15378"/>
        <dbReference type="ChEBI" id="CHEBI:30013"/>
        <dbReference type="ChEBI" id="CHEBI:30616"/>
        <dbReference type="ChEBI" id="CHEBI:61977"/>
        <dbReference type="ChEBI" id="CHEBI:456216"/>
        <dbReference type="EC" id="2.7.11.1"/>
    </reaction>
</comment>
<dbReference type="Gene3D" id="1.10.510.10">
    <property type="entry name" value="Transferase(Phosphotransferase) domain 1"/>
    <property type="match status" value="1"/>
</dbReference>
<keyword evidence="5" id="KW-0418">Kinase</keyword>
<feature type="domain" description="Protein kinase" evidence="11">
    <location>
        <begin position="400"/>
        <end position="758"/>
    </location>
</feature>
<accession>A0A9W6YS35</accession>
<evidence type="ECO:0000256" key="3">
    <source>
        <dbReference type="ARBA" id="ARBA00022679"/>
    </source>
</evidence>
<name>A0A9W6YS35_AMBMO</name>
<dbReference type="PROSITE" id="PS50011">
    <property type="entry name" value="PROTEIN_KINASE_DOM"/>
    <property type="match status" value="1"/>
</dbReference>
<evidence type="ECO:0000313" key="13">
    <source>
        <dbReference type="Proteomes" id="UP001165063"/>
    </source>
</evidence>
<dbReference type="GO" id="GO:0030447">
    <property type="term" value="P:filamentous growth"/>
    <property type="evidence" value="ECO:0007669"/>
    <property type="project" value="UniProtKB-ARBA"/>
</dbReference>
<evidence type="ECO:0000256" key="8">
    <source>
        <dbReference type="ARBA" id="ARBA00048679"/>
    </source>
</evidence>
<dbReference type="PANTHER" id="PTHR24343">
    <property type="entry name" value="SERINE/THREONINE KINASE"/>
    <property type="match status" value="1"/>
</dbReference>
<proteinExistence type="predicted"/>
<dbReference type="OrthoDB" id="6513151at2759"/>
<evidence type="ECO:0000256" key="7">
    <source>
        <dbReference type="ARBA" id="ARBA00047899"/>
    </source>
</evidence>
<reference evidence="12" key="1">
    <citation type="submission" date="2023-04" db="EMBL/GenBank/DDBJ databases">
        <title>Ambrosiozyma monospora NBRC 1965.</title>
        <authorList>
            <person name="Ichikawa N."/>
            <person name="Sato H."/>
            <person name="Tonouchi N."/>
        </authorList>
    </citation>
    <scope>NUCLEOTIDE SEQUENCE</scope>
    <source>
        <strain evidence="12">NBRC 1965</strain>
    </source>
</reference>
<dbReference type="PANTHER" id="PTHR24343:SF113">
    <property type="entry name" value="NITROGEN PERMEASE REACTIVATOR PROTEIN-RELATED"/>
    <property type="match status" value="1"/>
</dbReference>
<feature type="region of interest" description="Disordered" evidence="10">
    <location>
        <begin position="138"/>
        <end position="175"/>
    </location>
</feature>
<evidence type="ECO:0000313" key="12">
    <source>
        <dbReference type="EMBL" id="GMG20005.1"/>
    </source>
</evidence>
<evidence type="ECO:0000256" key="10">
    <source>
        <dbReference type="SAM" id="MobiDB-lite"/>
    </source>
</evidence>
<evidence type="ECO:0000256" key="5">
    <source>
        <dbReference type="ARBA" id="ARBA00022777"/>
    </source>
</evidence>
<feature type="compositionally biased region" description="Polar residues" evidence="10">
    <location>
        <begin position="316"/>
        <end position="333"/>
    </location>
</feature>
<evidence type="ECO:0000256" key="4">
    <source>
        <dbReference type="ARBA" id="ARBA00022741"/>
    </source>
</evidence>
<organism evidence="12 13">
    <name type="scientific">Ambrosiozyma monospora</name>
    <name type="common">Yeast</name>
    <name type="synonym">Endomycopsis monosporus</name>
    <dbReference type="NCBI Taxonomy" id="43982"/>
    <lineage>
        <taxon>Eukaryota</taxon>
        <taxon>Fungi</taxon>
        <taxon>Dikarya</taxon>
        <taxon>Ascomycota</taxon>
        <taxon>Saccharomycotina</taxon>
        <taxon>Pichiomycetes</taxon>
        <taxon>Pichiales</taxon>
        <taxon>Pichiaceae</taxon>
        <taxon>Ambrosiozyma</taxon>
    </lineage>
</organism>
<dbReference type="PROSITE" id="PS00108">
    <property type="entry name" value="PROTEIN_KINASE_ST"/>
    <property type="match status" value="1"/>
</dbReference>
<feature type="compositionally biased region" description="Low complexity" evidence="10">
    <location>
        <begin position="187"/>
        <end position="208"/>
    </location>
</feature>
<keyword evidence="2" id="KW-0723">Serine/threonine-protein kinase</keyword>
<dbReference type="AlphaFoldDB" id="A0A9W6YS35"/>
<dbReference type="Proteomes" id="UP001165063">
    <property type="component" value="Unassembled WGS sequence"/>
</dbReference>